<dbReference type="InterPro" id="IPR001878">
    <property type="entry name" value="Znf_CCHC"/>
</dbReference>
<feature type="compositionally biased region" description="Basic and acidic residues" evidence="9">
    <location>
        <begin position="161"/>
        <end position="174"/>
    </location>
</feature>
<dbReference type="GO" id="GO:0008270">
    <property type="term" value="F:zinc ion binding"/>
    <property type="evidence" value="ECO:0007669"/>
    <property type="project" value="UniProtKB-KW"/>
</dbReference>
<dbReference type="Proteomes" id="UP000008064">
    <property type="component" value="Unassembled WGS sequence"/>
</dbReference>
<dbReference type="GO" id="GO:0071031">
    <property type="term" value="P:nuclear mRNA surveillance of mRNA 3'-end processing"/>
    <property type="evidence" value="ECO:0007669"/>
    <property type="project" value="TreeGrafter"/>
</dbReference>
<dbReference type="RefSeq" id="XP_007315990.1">
    <property type="nucleotide sequence ID" value="XM_007315928.1"/>
</dbReference>
<sequence>MICLTCGARDEHSTRSCPISKTCFTCGMKGHINRTCPNRYSAAAATDKHDDCDRCGSTNHKTNECPTLWRIYHYVSDDERLLIIQSRAEKRGFALGQGGEGYIATDEWCYNCGNCGHLGDDCDEVPHIYDIPVESSAFSLHNTTSGPFFDPAAEPIRTHRGPRELQSEADKPPLNEDWGIDAPLNVGREGKKKDRARLEKRYREQDEEDPDDWFGKSRMGRGRGKPVEQPPPRSGGLKFSTSMKDVGRQFMPAPPDRNEKPPSLLARLGVTDNSSRKGQRRKSNEYRDPNPDTIHIRGAAKHSRDQDNGSSRSYRDREQDRRVRDRKYPKQEQGPRYRGGYNR</sequence>
<dbReference type="InterPro" id="IPR051644">
    <property type="entry name" value="TRAMP_AT-DNA-binding"/>
</dbReference>
<evidence type="ECO:0000256" key="7">
    <source>
        <dbReference type="ARBA" id="ARBA00023242"/>
    </source>
</evidence>
<dbReference type="GO" id="GO:0071039">
    <property type="term" value="P:nuclear polyadenylation-dependent CUT catabolic process"/>
    <property type="evidence" value="ECO:0007669"/>
    <property type="project" value="TreeGrafter"/>
</dbReference>
<feature type="region of interest" description="Disordered" evidence="9">
    <location>
        <begin position="158"/>
        <end position="343"/>
    </location>
</feature>
<protein>
    <recommendedName>
        <fullName evidence="10">CCHC-type domain-containing protein</fullName>
    </recommendedName>
</protein>
<feature type="compositionally biased region" description="Basic and acidic residues" evidence="9">
    <location>
        <begin position="302"/>
        <end position="335"/>
    </location>
</feature>
<keyword evidence="6" id="KW-0862">Zinc</keyword>
<evidence type="ECO:0000256" key="4">
    <source>
        <dbReference type="ARBA" id="ARBA00022737"/>
    </source>
</evidence>
<dbReference type="InterPro" id="IPR036875">
    <property type="entry name" value="Znf_CCHC_sf"/>
</dbReference>
<dbReference type="Gene3D" id="4.10.60.10">
    <property type="entry name" value="Zinc finger, CCHC-type"/>
    <property type="match status" value="2"/>
</dbReference>
<dbReference type="GeneID" id="18818322"/>
<dbReference type="HOGENOM" id="CLU_923040_0_0_1"/>
<accession>F8NMG6</accession>
<evidence type="ECO:0000256" key="5">
    <source>
        <dbReference type="ARBA" id="ARBA00022771"/>
    </source>
</evidence>
<evidence type="ECO:0000256" key="6">
    <source>
        <dbReference type="ARBA" id="ARBA00022833"/>
    </source>
</evidence>
<keyword evidence="7" id="KW-0539">Nucleus</keyword>
<evidence type="ECO:0000313" key="11">
    <source>
        <dbReference type="EMBL" id="EGO27899.1"/>
    </source>
</evidence>
<dbReference type="GO" id="GO:0071035">
    <property type="term" value="P:nuclear polyadenylation-dependent rRNA catabolic process"/>
    <property type="evidence" value="ECO:0007669"/>
    <property type="project" value="TreeGrafter"/>
</dbReference>
<evidence type="ECO:0000256" key="9">
    <source>
        <dbReference type="SAM" id="MobiDB-lite"/>
    </source>
</evidence>
<dbReference type="PANTHER" id="PTHR46543:SF1">
    <property type="entry name" value="ZINC FINGER CCHC DOMAIN-CONTAINING PROTEIN 7"/>
    <property type="match status" value="1"/>
</dbReference>
<feature type="domain" description="CCHC-type" evidence="10">
    <location>
        <begin position="109"/>
        <end position="124"/>
    </location>
</feature>
<proteinExistence type="predicted"/>
<dbReference type="SMART" id="SM00343">
    <property type="entry name" value="ZnF_C2HC"/>
    <property type="match status" value="4"/>
</dbReference>
<dbReference type="GO" id="GO:0003723">
    <property type="term" value="F:RNA binding"/>
    <property type="evidence" value="ECO:0007669"/>
    <property type="project" value="TreeGrafter"/>
</dbReference>
<evidence type="ECO:0000259" key="10">
    <source>
        <dbReference type="PROSITE" id="PS50158"/>
    </source>
</evidence>
<feature type="compositionally biased region" description="Basic and acidic residues" evidence="9">
    <location>
        <begin position="188"/>
        <end position="204"/>
    </location>
</feature>
<dbReference type="PANTHER" id="PTHR46543">
    <property type="entry name" value="ZINC FINGER CCHC DOMAIN-CONTAINING PROTEIN 7"/>
    <property type="match status" value="1"/>
</dbReference>
<evidence type="ECO:0000256" key="8">
    <source>
        <dbReference type="PROSITE-ProRule" id="PRU00047"/>
    </source>
</evidence>
<dbReference type="SUPFAM" id="SSF57756">
    <property type="entry name" value="Retrovirus zinc finger-like domains"/>
    <property type="match status" value="1"/>
</dbReference>
<keyword evidence="3" id="KW-0479">Metal-binding</keyword>
<name>F8NMG6_SERL9</name>
<dbReference type="GO" id="GO:0031499">
    <property type="term" value="C:TRAMP complex"/>
    <property type="evidence" value="ECO:0007669"/>
    <property type="project" value="TreeGrafter"/>
</dbReference>
<feature type="domain" description="CCHC-type" evidence="10">
    <location>
        <begin position="23"/>
        <end position="38"/>
    </location>
</feature>
<evidence type="ECO:0000256" key="3">
    <source>
        <dbReference type="ARBA" id="ARBA00022723"/>
    </source>
</evidence>
<keyword evidence="2" id="KW-0507">mRNA processing</keyword>
<gene>
    <name evidence="11" type="ORF">SERLADRAFT_462124</name>
</gene>
<dbReference type="GO" id="GO:0071036">
    <property type="term" value="P:nuclear polyadenylation-dependent snoRNA catabolic process"/>
    <property type="evidence" value="ECO:0007669"/>
    <property type="project" value="TreeGrafter"/>
</dbReference>
<dbReference type="AlphaFoldDB" id="F8NMG6"/>
<dbReference type="OrthoDB" id="7608935at2759"/>
<comment type="subcellular location">
    <subcellularLocation>
        <location evidence="1">Nucleus</location>
    </subcellularLocation>
</comment>
<keyword evidence="4" id="KW-0677">Repeat</keyword>
<dbReference type="KEGG" id="sla:SERLADRAFT_462124"/>
<reference evidence="11" key="1">
    <citation type="submission" date="2011-04" db="EMBL/GenBank/DDBJ databases">
        <title>Evolution of plant cell wall degrading machinery underlies the functional diversity of forest fungi.</title>
        <authorList>
            <consortium name="US DOE Joint Genome Institute (JGI-PGF)"/>
            <person name="Eastwood D.C."/>
            <person name="Floudas D."/>
            <person name="Binder M."/>
            <person name="Majcherczyk A."/>
            <person name="Schneider P."/>
            <person name="Aerts A."/>
            <person name="Asiegbu F.O."/>
            <person name="Baker S.E."/>
            <person name="Barry K."/>
            <person name="Bendiksby M."/>
            <person name="Blumentritt M."/>
            <person name="Coutinho P.M."/>
            <person name="Cullen D."/>
            <person name="Cullen D."/>
            <person name="Gathman A."/>
            <person name="Goodell B."/>
            <person name="Henrissat B."/>
            <person name="Ihrmark K."/>
            <person name="Kauserud H."/>
            <person name="Kohler A."/>
            <person name="LaButti K."/>
            <person name="Lapidus A."/>
            <person name="Lavin J.L."/>
            <person name="Lee Y.-H."/>
            <person name="Lindquist E."/>
            <person name="Lilly W."/>
            <person name="Lucas S."/>
            <person name="Morin E."/>
            <person name="Murat C."/>
            <person name="Oguiza J.A."/>
            <person name="Park J."/>
            <person name="Pisabarro A.G."/>
            <person name="Riley R."/>
            <person name="Rosling A."/>
            <person name="Salamov A."/>
            <person name="Schmidt O."/>
            <person name="Schmutz J."/>
            <person name="Skrede I."/>
            <person name="Stenlid J."/>
            <person name="Wiebenga A."/>
            <person name="Xie X."/>
            <person name="Kues U."/>
            <person name="Hibbett D.S."/>
            <person name="Hoffmeister D."/>
            <person name="Hogberg N."/>
            <person name="Martin F."/>
            <person name="Grigoriev I.V."/>
            <person name="Watkinson S.C."/>
        </authorList>
    </citation>
    <scope>NUCLEOTIDE SEQUENCE</scope>
    <source>
        <strain evidence="11">S7.9</strain>
    </source>
</reference>
<organism>
    <name type="scientific">Serpula lacrymans var. lacrymans (strain S7.9)</name>
    <name type="common">Dry rot fungus</name>
    <dbReference type="NCBI Taxonomy" id="578457"/>
    <lineage>
        <taxon>Eukaryota</taxon>
        <taxon>Fungi</taxon>
        <taxon>Dikarya</taxon>
        <taxon>Basidiomycota</taxon>
        <taxon>Agaricomycotina</taxon>
        <taxon>Agaricomycetes</taxon>
        <taxon>Agaricomycetidae</taxon>
        <taxon>Boletales</taxon>
        <taxon>Coniophorineae</taxon>
        <taxon>Serpulaceae</taxon>
        <taxon>Serpula</taxon>
    </lineage>
</organism>
<evidence type="ECO:0000256" key="1">
    <source>
        <dbReference type="ARBA" id="ARBA00004123"/>
    </source>
</evidence>
<dbReference type="EMBL" id="GL945431">
    <property type="protein sequence ID" value="EGO27899.1"/>
    <property type="molecule type" value="Genomic_DNA"/>
</dbReference>
<dbReference type="GO" id="GO:0071037">
    <property type="term" value="P:nuclear polyadenylation-dependent snRNA catabolic process"/>
    <property type="evidence" value="ECO:0007669"/>
    <property type="project" value="TreeGrafter"/>
</dbReference>
<dbReference type="PROSITE" id="PS50158">
    <property type="entry name" value="ZF_CCHC"/>
    <property type="match status" value="2"/>
</dbReference>
<dbReference type="GO" id="GO:0071038">
    <property type="term" value="P:TRAMP-dependent tRNA surveillance pathway"/>
    <property type="evidence" value="ECO:0007669"/>
    <property type="project" value="TreeGrafter"/>
</dbReference>
<dbReference type="GO" id="GO:0006397">
    <property type="term" value="P:mRNA processing"/>
    <property type="evidence" value="ECO:0007669"/>
    <property type="project" value="UniProtKB-KW"/>
</dbReference>
<evidence type="ECO:0000256" key="2">
    <source>
        <dbReference type="ARBA" id="ARBA00022664"/>
    </source>
</evidence>
<keyword evidence="5 8" id="KW-0863">Zinc-finger</keyword>